<dbReference type="GO" id="GO:0030246">
    <property type="term" value="F:carbohydrate binding"/>
    <property type="evidence" value="ECO:0007669"/>
    <property type="project" value="InterPro"/>
</dbReference>
<dbReference type="Proteomes" id="UP000245533">
    <property type="component" value="Unassembled WGS sequence"/>
</dbReference>
<sequence length="313" mass="34350">MEYFEKIIVTHFSIGRHTAIDKENCAVVWNHTITFAQKTIEQKSNVTMKKVISALIALSAILFAGCSMDVETGTGSLKVLLHDAPADYEAVNIFVERVEINNTEGDEGWQVISEPNQSYDILQLTNGNFELLADVELEPGFYPQIRLIVSRDENSVVVDGETRSLFIPSGAQTGVKINVDAEIREGIEYTILLDFDAERSVVKTGQAPFPGFLLKPVIRASNRAETGNIAGIVTPFEARAAVFAIAGDDTLSTTYADEANGEFMLVGLEEGSYKVSIEAREEGYEPKILDDVTVEVDETTDVDTVELDTTPTE</sequence>
<evidence type="ECO:0000313" key="2">
    <source>
        <dbReference type="EMBL" id="PWN05279.1"/>
    </source>
</evidence>
<dbReference type="InterPro" id="IPR013784">
    <property type="entry name" value="Carb-bd-like_fold"/>
</dbReference>
<feature type="domain" description="DUF4382" evidence="1">
    <location>
        <begin position="74"/>
        <end position="216"/>
    </location>
</feature>
<dbReference type="EMBL" id="QGGB01000010">
    <property type="protein sequence ID" value="PWN05279.1"/>
    <property type="molecule type" value="Genomic_DNA"/>
</dbReference>
<organism evidence="2 3">
    <name type="scientific">Rhodohalobacter mucosus</name>
    <dbReference type="NCBI Taxonomy" id="2079485"/>
    <lineage>
        <taxon>Bacteria</taxon>
        <taxon>Pseudomonadati</taxon>
        <taxon>Balneolota</taxon>
        <taxon>Balneolia</taxon>
        <taxon>Balneolales</taxon>
        <taxon>Balneolaceae</taxon>
        <taxon>Rhodohalobacter</taxon>
    </lineage>
</organism>
<comment type="caution">
    <text evidence="2">The sequence shown here is derived from an EMBL/GenBank/DDBJ whole genome shotgun (WGS) entry which is preliminary data.</text>
</comment>
<keyword evidence="3" id="KW-1185">Reference proteome</keyword>
<reference evidence="2 3" key="1">
    <citation type="submission" date="2018-05" db="EMBL/GenBank/DDBJ databases">
        <title>Rhodohalobacter halophilus gen. nov., sp. nov., a moderately halophilic member of the family Balneolaceae.</title>
        <authorList>
            <person name="Liu Z.-W."/>
        </authorList>
    </citation>
    <scope>NUCLEOTIDE SEQUENCE [LARGE SCALE GENOMIC DNA]</scope>
    <source>
        <strain evidence="2 3">8A47</strain>
    </source>
</reference>
<dbReference type="Gene3D" id="2.60.40.1120">
    <property type="entry name" value="Carboxypeptidase-like, regulatory domain"/>
    <property type="match status" value="1"/>
</dbReference>
<proteinExistence type="predicted"/>
<dbReference type="AlphaFoldDB" id="A0A316TPZ7"/>
<evidence type="ECO:0000313" key="3">
    <source>
        <dbReference type="Proteomes" id="UP000245533"/>
    </source>
</evidence>
<dbReference type="InterPro" id="IPR025491">
    <property type="entry name" value="DUF4382"/>
</dbReference>
<gene>
    <name evidence="2" type="ORF">DDZ15_14470</name>
</gene>
<accession>A0A316TPZ7</accession>
<dbReference type="SUPFAM" id="SSF49452">
    <property type="entry name" value="Starch-binding domain-like"/>
    <property type="match status" value="1"/>
</dbReference>
<evidence type="ECO:0000259" key="1">
    <source>
        <dbReference type="Pfam" id="PF14321"/>
    </source>
</evidence>
<dbReference type="Pfam" id="PF14321">
    <property type="entry name" value="DUF4382"/>
    <property type="match status" value="1"/>
</dbReference>
<name>A0A316TPZ7_9BACT</name>
<protein>
    <submittedName>
        <fullName evidence="2">Carbohydrate-binding protein</fullName>
    </submittedName>
</protein>